<comment type="caution">
    <text evidence="2">The sequence shown here is derived from an EMBL/GenBank/DDBJ whole genome shotgun (WGS) entry which is preliminary data.</text>
</comment>
<organism evidence="2 3">
    <name type="scientific">Plakobranchus ocellatus</name>
    <dbReference type="NCBI Taxonomy" id="259542"/>
    <lineage>
        <taxon>Eukaryota</taxon>
        <taxon>Metazoa</taxon>
        <taxon>Spiralia</taxon>
        <taxon>Lophotrochozoa</taxon>
        <taxon>Mollusca</taxon>
        <taxon>Gastropoda</taxon>
        <taxon>Heterobranchia</taxon>
        <taxon>Euthyneura</taxon>
        <taxon>Panpulmonata</taxon>
        <taxon>Sacoglossa</taxon>
        <taxon>Placobranchoidea</taxon>
        <taxon>Plakobranchidae</taxon>
        <taxon>Plakobranchus</taxon>
    </lineage>
</organism>
<evidence type="ECO:0000256" key="1">
    <source>
        <dbReference type="SAM" id="MobiDB-lite"/>
    </source>
</evidence>
<feature type="region of interest" description="Disordered" evidence="1">
    <location>
        <begin position="206"/>
        <end position="231"/>
    </location>
</feature>
<name>A0AAV4B2G1_9GAST</name>
<dbReference type="Proteomes" id="UP000735302">
    <property type="component" value="Unassembled WGS sequence"/>
</dbReference>
<protein>
    <submittedName>
        <fullName evidence="2">Uncharacterized protein</fullName>
    </submittedName>
</protein>
<feature type="compositionally biased region" description="Polar residues" evidence="1">
    <location>
        <begin position="208"/>
        <end position="231"/>
    </location>
</feature>
<dbReference type="AlphaFoldDB" id="A0AAV4B2G1"/>
<evidence type="ECO:0000313" key="2">
    <source>
        <dbReference type="EMBL" id="GFO13308.1"/>
    </source>
</evidence>
<evidence type="ECO:0000313" key="3">
    <source>
        <dbReference type="Proteomes" id="UP000735302"/>
    </source>
</evidence>
<dbReference type="EMBL" id="BLXT01004484">
    <property type="protein sequence ID" value="GFO13308.1"/>
    <property type="molecule type" value="Genomic_DNA"/>
</dbReference>
<sequence>MPASTFVSGSIDMQVRFESMGGNARRAQIFRRHEDLQRSYEHQVKMFARETRHVTSKLSRIQSEHINRMKAIQSLEPQTFPEEWPPLEERRAIAAQMQDALPLLTGAVPMANGSNSKHKNKNLKKNKVTLNSDNAVTIKSKTSPQNLNGMLGQPHWAHPRANALLSQKAKGETDTLIHRPPIDMLTVGHSATQPQASLEHGQPAIILSPSQQSDPGTKTHLASNNQTDVSLNSNRSAPAIVLHQPNQLAHQKHHAREKTGTTSSTMHTPRRKPRARQPWGKHEDVLLFRIETRDGKETYTQVARRKYPSII</sequence>
<keyword evidence="3" id="KW-1185">Reference proteome</keyword>
<reference evidence="2 3" key="1">
    <citation type="journal article" date="2021" name="Elife">
        <title>Chloroplast acquisition without the gene transfer in kleptoplastic sea slugs, Plakobranchus ocellatus.</title>
        <authorList>
            <person name="Maeda T."/>
            <person name="Takahashi S."/>
            <person name="Yoshida T."/>
            <person name="Shimamura S."/>
            <person name="Takaki Y."/>
            <person name="Nagai Y."/>
            <person name="Toyoda A."/>
            <person name="Suzuki Y."/>
            <person name="Arimoto A."/>
            <person name="Ishii H."/>
            <person name="Satoh N."/>
            <person name="Nishiyama T."/>
            <person name="Hasebe M."/>
            <person name="Maruyama T."/>
            <person name="Minagawa J."/>
            <person name="Obokata J."/>
            <person name="Shigenobu S."/>
        </authorList>
    </citation>
    <scope>NUCLEOTIDE SEQUENCE [LARGE SCALE GENOMIC DNA]</scope>
</reference>
<accession>A0AAV4B2G1</accession>
<proteinExistence type="predicted"/>
<gene>
    <name evidence="2" type="ORF">PoB_003981300</name>
</gene>
<feature type="region of interest" description="Disordered" evidence="1">
    <location>
        <begin position="248"/>
        <end position="278"/>
    </location>
</feature>